<evidence type="ECO:0000313" key="2">
    <source>
        <dbReference type="EMBL" id="KAF7356141.1"/>
    </source>
</evidence>
<keyword evidence="3" id="KW-1185">Reference proteome</keyword>
<dbReference type="OrthoDB" id="548949at2759"/>
<sequence>MNLIQQQCVDLETRLDEFGKDRNAIEADSREHRHFLGLLGQVCNLLRAADAADPDYPAIVDRINQTVNKGIKLGYRCCRFEFMPSFAHSEECPALEGPHREELVFSHRMKEALAGFAQIFAKKHPNDSDQEPLYRFPPPWDTTLRPHPLSSPLSRFAAEIACPAPASALLTSIYQAQCEISSSPVHLPVSMAHSGTCIALPSMGGYKSRTPMLSYYLLDIPAEDSGQDFPLEPRHVEVGLSEIAYSAAIDNERKLIFVADGSRIKSYAWGSGTGEIYKAARPTHTLRSSKSRGPLAILPGGRFLRAGKGLANVWNIDELETHGADGKARIGKQFRAEDTMRDDSDAIEDSAGSAPSLVLTFADSDLAPATWKAHPSVPGAMLCGTDPRKSGDYSFISLDLEHGGNTITRYLGPGGEIEGISTSDADPTTFLVSADDGYARLYDVRLRLPVLSLAAGFGETSCSAALSVHPDGIPMIFTGAEEDEVIRLWDVRAAKLVYELSTGNNQVTGLGWDSARNVLYASTNCDYMDRNGYTSGYRRARIPKSPKSGNDIDEEDEEADDDDDDYYGRCWPRKAAHAEEYFGHVLDAGEHRIFRYAFKEQPDPVILPIYGDATASSRSYW</sequence>
<protein>
    <recommendedName>
        <fullName evidence="4">WD40 repeat-like protein</fullName>
    </recommendedName>
</protein>
<dbReference type="EMBL" id="JACAZI010000007">
    <property type="protein sequence ID" value="KAF7356141.1"/>
    <property type="molecule type" value="Genomic_DNA"/>
</dbReference>
<dbReference type="InterPro" id="IPR036322">
    <property type="entry name" value="WD40_repeat_dom_sf"/>
</dbReference>
<comment type="caution">
    <text evidence="2">The sequence shown here is derived from an EMBL/GenBank/DDBJ whole genome shotgun (WGS) entry which is preliminary data.</text>
</comment>
<dbReference type="AlphaFoldDB" id="A0A8H7D1Z6"/>
<proteinExistence type="predicted"/>
<dbReference type="SUPFAM" id="SSF50978">
    <property type="entry name" value="WD40 repeat-like"/>
    <property type="match status" value="1"/>
</dbReference>
<feature type="compositionally biased region" description="Acidic residues" evidence="1">
    <location>
        <begin position="551"/>
        <end position="565"/>
    </location>
</feature>
<dbReference type="Gene3D" id="2.130.10.10">
    <property type="entry name" value="YVTN repeat-like/Quinoprotein amine dehydrogenase"/>
    <property type="match status" value="1"/>
</dbReference>
<dbReference type="InterPro" id="IPR015943">
    <property type="entry name" value="WD40/YVTN_repeat-like_dom_sf"/>
</dbReference>
<dbReference type="Proteomes" id="UP000620124">
    <property type="component" value="Unassembled WGS sequence"/>
</dbReference>
<name>A0A8H7D1Z6_9AGAR</name>
<accession>A0A8H7D1Z6</accession>
<reference evidence="2" key="1">
    <citation type="submission" date="2020-05" db="EMBL/GenBank/DDBJ databases">
        <title>Mycena genomes resolve the evolution of fungal bioluminescence.</title>
        <authorList>
            <person name="Tsai I.J."/>
        </authorList>
    </citation>
    <scope>NUCLEOTIDE SEQUENCE</scope>
    <source>
        <strain evidence="2">CCC161011</strain>
    </source>
</reference>
<evidence type="ECO:0000256" key="1">
    <source>
        <dbReference type="SAM" id="MobiDB-lite"/>
    </source>
</evidence>
<gene>
    <name evidence="2" type="ORF">MVEN_00944800</name>
</gene>
<evidence type="ECO:0008006" key="4">
    <source>
        <dbReference type="Google" id="ProtNLM"/>
    </source>
</evidence>
<evidence type="ECO:0000313" key="3">
    <source>
        <dbReference type="Proteomes" id="UP000620124"/>
    </source>
</evidence>
<organism evidence="2 3">
    <name type="scientific">Mycena venus</name>
    <dbReference type="NCBI Taxonomy" id="2733690"/>
    <lineage>
        <taxon>Eukaryota</taxon>
        <taxon>Fungi</taxon>
        <taxon>Dikarya</taxon>
        <taxon>Basidiomycota</taxon>
        <taxon>Agaricomycotina</taxon>
        <taxon>Agaricomycetes</taxon>
        <taxon>Agaricomycetidae</taxon>
        <taxon>Agaricales</taxon>
        <taxon>Marasmiineae</taxon>
        <taxon>Mycenaceae</taxon>
        <taxon>Mycena</taxon>
    </lineage>
</organism>
<feature type="region of interest" description="Disordered" evidence="1">
    <location>
        <begin position="538"/>
        <end position="565"/>
    </location>
</feature>